<keyword evidence="1" id="KW-0808">Transferase</keyword>
<evidence type="ECO:0000313" key="2">
    <source>
        <dbReference type="Proteomes" id="UP000238356"/>
    </source>
</evidence>
<evidence type="ECO:0000313" key="1">
    <source>
        <dbReference type="EMBL" id="PPJ32081.1"/>
    </source>
</evidence>
<dbReference type="RefSeq" id="WP_104362556.1">
    <property type="nucleotide sequence ID" value="NZ_PSZD01000002.1"/>
</dbReference>
<protein>
    <submittedName>
        <fullName evidence="1">CoA transferase</fullName>
    </submittedName>
</protein>
<dbReference type="Proteomes" id="UP000238356">
    <property type="component" value="Unassembled WGS sequence"/>
</dbReference>
<gene>
    <name evidence="1" type="ORF">C5F51_04385</name>
</gene>
<dbReference type="EMBL" id="PSZD01000002">
    <property type="protein sequence ID" value="PPJ32081.1"/>
    <property type="molecule type" value="Genomic_DNA"/>
</dbReference>
<organism evidence="1 2">
    <name type="scientific">Nocardia nova</name>
    <dbReference type="NCBI Taxonomy" id="37330"/>
    <lineage>
        <taxon>Bacteria</taxon>
        <taxon>Bacillati</taxon>
        <taxon>Actinomycetota</taxon>
        <taxon>Actinomycetes</taxon>
        <taxon>Mycobacteriales</taxon>
        <taxon>Nocardiaceae</taxon>
        <taxon>Nocardia</taxon>
    </lineage>
</organism>
<dbReference type="GO" id="GO:0016740">
    <property type="term" value="F:transferase activity"/>
    <property type="evidence" value="ECO:0007669"/>
    <property type="project" value="UniProtKB-KW"/>
</dbReference>
<dbReference type="Pfam" id="PF02515">
    <property type="entry name" value="CoA_transf_3"/>
    <property type="match status" value="1"/>
</dbReference>
<dbReference type="InterPro" id="IPR003673">
    <property type="entry name" value="CoA-Trfase_fam_III"/>
</dbReference>
<dbReference type="Gene3D" id="3.40.50.10540">
    <property type="entry name" value="Crotonobetainyl-coa:carnitine coa-transferase, domain 1"/>
    <property type="match status" value="1"/>
</dbReference>
<accession>A0A2S6ADE3</accession>
<comment type="caution">
    <text evidence="1">The sequence shown here is derived from an EMBL/GenBank/DDBJ whole genome shotgun (WGS) entry which is preliminary data.</text>
</comment>
<dbReference type="InterPro" id="IPR050509">
    <property type="entry name" value="CoA-transferase_III"/>
</dbReference>
<keyword evidence="2" id="KW-1185">Reference proteome</keyword>
<dbReference type="InterPro" id="IPR023606">
    <property type="entry name" value="CoA-Trfase_III_dom_1_sf"/>
</dbReference>
<dbReference type="AlphaFoldDB" id="A0A2S6ADE3"/>
<name>A0A2S6ADE3_9NOCA</name>
<dbReference type="PANTHER" id="PTHR48228">
    <property type="entry name" value="SUCCINYL-COA--D-CITRAMALATE COA-TRANSFERASE"/>
    <property type="match status" value="1"/>
</dbReference>
<dbReference type="PANTHER" id="PTHR48228:SF5">
    <property type="entry name" value="ALPHA-METHYLACYL-COA RACEMASE"/>
    <property type="match status" value="1"/>
</dbReference>
<dbReference type="SUPFAM" id="SSF89796">
    <property type="entry name" value="CoA-transferase family III (CaiB/BaiF)"/>
    <property type="match status" value="2"/>
</dbReference>
<reference evidence="1 2" key="1">
    <citation type="submission" date="2018-02" db="EMBL/GenBank/DDBJ databases">
        <title>8 Nocardia nova and 1 Nocardia cyriacigeorgica strain used for evolution to TMP-SMX.</title>
        <authorList>
            <person name="Mehta H."/>
            <person name="Weng J."/>
            <person name="Shamoo Y."/>
        </authorList>
    </citation>
    <scope>NUCLEOTIDE SEQUENCE [LARGE SCALE GENOMIC DNA]</scope>
    <source>
        <strain evidence="1 2">BAA2227</strain>
    </source>
</reference>
<sequence>MNHPAALSPPATLAHRVSELWPPRATDVSPFGCEVCGWAASGAMDLTGPAGGPPDISPAPAFARLGEVLSLLARTTAALGRAVTLAPGPVLTARAVDHGFRRAGTRSAGGSTRLLRTADGWCALTLSRPDDIAAVPAVIGAHPTGDHWKALAQFAVDVSAADLADRAQLLGVPAAALPPRGPKADPGTPPWQLSRLAAPAPWRDLTGRLVVDLSSMWAGPLCAHILGRAGARVIKVESPHRPDGARADHHFFDTLHAGHEFRTVDFRTDSGRAELAALLAAADIVIEASRPRALAQLGLGPDRRGLRPGQIWVGLTGYGRSEPMRVAFGDDAAVAGGLVGTGHGMPVFCADAIGDPLSGIAAALAVCAAVRAGGGVLADVAMRSVTAAFAAAPPRCAGPHRVFTHDGRWQVRCAHTGHTQAVLSPRSAQAHAESAFPGGVAC</sequence>
<proteinExistence type="predicted"/>